<feature type="transmembrane region" description="Helical" evidence="7">
    <location>
        <begin position="181"/>
        <end position="205"/>
    </location>
</feature>
<evidence type="ECO:0000256" key="4">
    <source>
        <dbReference type="ARBA" id="ARBA00022692"/>
    </source>
</evidence>
<evidence type="ECO:0000256" key="6">
    <source>
        <dbReference type="ARBA" id="ARBA00023136"/>
    </source>
</evidence>
<keyword evidence="4 7" id="KW-0812">Transmembrane</keyword>
<comment type="subcellular location">
    <subcellularLocation>
        <location evidence="1 7">Cell membrane</location>
        <topology evidence="1 7">Multi-pass membrane protein</topology>
    </subcellularLocation>
</comment>
<feature type="transmembrane region" description="Helical" evidence="7">
    <location>
        <begin position="237"/>
        <end position="259"/>
    </location>
</feature>
<feature type="transmembrane region" description="Helical" evidence="7">
    <location>
        <begin position="265"/>
        <end position="284"/>
    </location>
</feature>
<evidence type="ECO:0000256" key="3">
    <source>
        <dbReference type="ARBA" id="ARBA00022475"/>
    </source>
</evidence>
<dbReference type="SUPFAM" id="SSF161098">
    <property type="entry name" value="MetI-like"/>
    <property type="match status" value="1"/>
</dbReference>
<keyword evidence="6 7" id="KW-0472">Membrane</keyword>
<evidence type="ECO:0000313" key="9">
    <source>
        <dbReference type="EMBL" id="MBD1597712.1"/>
    </source>
</evidence>
<accession>A0ABR7YWX5</accession>
<evidence type="ECO:0000313" key="10">
    <source>
        <dbReference type="Proteomes" id="UP000805841"/>
    </source>
</evidence>
<sequence>MRALKAALWRLAQAVPVALMVVVLNFFLLKAVPGDMADVIAGEAGAATPEFMAQLRSQFGDDQPLPAQFIAYVKKVATFDLGWSFRYNASVASLIFDRLAATLLLMGLALLLAVLLGSALGVVAATTRQGWLRRLIGLFATLGFALPAFWLGLMIVVLFTLKLGWLPSSGLDTMGSDAHGWAYLRDVTVHLVMPVGCLAFSYLAMYIRLMHEAVRDVSQLDFVRTARAKGSSRRRQVWRHVVPNALVPVVTLTGVQFGALLSGSVTLETVFAWPGLGQLALAAVSSRDINLLLGLLFVTSLFVVVVNLLTEAVHGWLDPRIEHGARR</sequence>
<feature type="transmembrane region" description="Helical" evidence="7">
    <location>
        <begin position="291"/>
        <end position="310"/>
    </location>
</feature>
<evidence type="ECO:0000259" key="8">
    <source>
        <dbReference type="PROSITE" id="PS50928"/>
    </source>
</evidence>
<evidence type="ECO:0000256" key="1">
    <source>
        <dbReference type="ARBA" id="ARBA00004651"/>
    </source>
</evidence>
<dbReference type="Pfam" id="PF00528">
    <property type="entry name" value="BPD_transp_1"/>
    <property type="match status" value="1"/>
</dbReference>
<evidence type="ECO:0000256" key="2">
    <source>
        <dbReference type="ARBA" id="ARBA00022448"/>
    </source>
</evidence>
<dbReference type="Proteomes" id="UP000805841">
    <property type="component" value="Unassembled WGS sequence"/>
</dbReference>
<reference evidence="9 10" key="1">
    <citation type="journal article" date="2020" name="Insects">
        <title>Bacteria Belonging to Pseudomonas typographi sp. nov. from the Bark Beetle Ips typographus Have Genomic Potential to Aid in the Host Ecology.</title>
        <authorList>
            <person name="Peral-Aranega E."/>
            <person name="Saati-Santamaria Z."/>
            <person name="Kolarik M."/>
            <person name="Rivas R."/>
            <person name="Garcia-Fraile P."/>
        </authorList>
    </citation>
    <scope>NUCLEOTIDE SEQUENCE [LARGE SCALE GENOMIC DNA]</scope>
    <source>
        <strain evidence="9 10">CA3A</strain>
    </source>
</reference>
<feature type="transmembrane region" description="Helical" evidence="7">
    <location>
        <begin position="135"/>
        <end position="161"/>
    </location>
</feature>
<keyword evidence="5 7" id="KW-1133">Transmembrane helix</keyword>
<organism evidence="9 10">
    <name type="scientific">Pseudomonas typographi</name>
    <dbReference type="NCBI Taxonomy" id="2715964"/>
    <lineage>
        <taxon>Bacteria</taxon>
        <taxon>Pseudomonadati</taxon>
        <taxon>Pseudomonadota</taxon>
        <taxon>Gammaproteobacteria</taxon>
        <taxon>Pseudomonadales</taxon>
        <taxon>Pseudomonadaceae</taxon>
        <taxon>Pseudomonas</taxon>
    </lineage>
</organism>
<dbReference type="PANTHER" id="PTHR43163">
    <property type="entry name" value="DIPEPTIDE TRANSPORT SYSTEM PERMEASE PROTEIN DPPB-RELATED"/>
    <property type="match status" value="1"/>
</dbReference>
<dbReference type="Gene3D" id="1.10.3720.10">
    <property type="entry name" value="MetI-like"/>
    <property type="match status" value="1"/>
</dbReference>
<proteinExistence type="inferred from homology"/>
<dbReference type="CDD" id="cd06261">
    <property type="entry name" value="TM_PBP2"/>
    <property type="match status" value="1"/>
</dbReference>
<dbReference type="EMBL" id="JAAOCA010000003">
    <property type="protein sequence ID" value="MBD1597712.1"/>
    <property type="molecule type" value="Genomic_DNA"/>
</dbReference>
<dbReference type="InterPro" id="IPR035906">
    <property type="entry name" value="MetI-like_sf"/>
</dbReference>
<evidence type="ECO:0000256" key="7">
    <source>
        <dbReference type="RuleBase" id="RU363032"/>
    </source>
</evidence>
<feature type="domain" description="ABC transmembrane type-1" evidence="8">
    <location>
        <begin position="99"/>
        <end position="314"/>
    </location>
</feature>
<name>A0ABR7YWX5_9PSED</name>
<comment type="caution">
    <text evidence="9">The sequence shown here is derived from an EMBL/GenBank/DDBJ whole genome shotgun (WGS) entry which is preliminary data.</text>
</comment>
<dbReference type="InterPro" id="IPR045621">
    <property type="entry name" value="BPD_transp_1_N"/>
</dbReference>
<comment type="similarity">
    <text evidence="7">Belongs to the binding-protein-dependent transport system permease family.</text>
</comment>
<evidence type="ECO:0000256" key="5">
    <source>
        <dbReference type="ARBA" id="ARBA00022989"/>
    </source>
</evidence>
<dbReference type="PROSITE" id="PS50928">
    <property type="entry name" value="ABC_TM1"/>
    <property type="match status" value="1"/>
</dbReference>
<gene>
    <name evidence="9" type="ORF">HAQ05_03155</name>
</gene>
<feature type="transmembrane region" description="Helical" evidence="7">
    <location>
        <begin position="99"/>
        <end position="123"/>
    </location>
</feature>
<keyword evidence="2 7" id="KW-0813">Transport</keyword>
<feature type="transmembrane region" description="Helical" evidence="7">
    <location>
        <begin position="7"/>
        <end position="28"/>
    </location>
</feature>
<dbReference type="Pfam" id="PF19300">
    <property type="entry name" value="BPD_transp_1_N"/>
    <property type="match status" value="1"/>
</dbReference>
<protein>
    <submittedName>
        <fullName evidence="9">ABC transporter permease</fullName>
    </submittedName>
</protein>
<dbReference type="PANTHER" id="PTHR43163:SF9">
    <property type="entry name" value="ABC TRANSPORTER PERMEASE PROTEIN"/>
    <property type="match status" value="1"/>
</dbReference>
<dbReference type="RefSeq" id="WP_190417285.1">
    <property type="nucleotide sequence ID" value="NZ_JAAOCA010000003.1"/>
</dbReference>
<keyword evidence="3" id="KW-1003">Cell membrane</keyword>
<keyword evidence="10" id="KW-1185">Reference proteome</keyword>
<dbReference type="InterPro" id="IPR000515">
    <property type="entry name" value="MetI-like"/>
</dbReference>